<dbReference type="AlphaFoldDB" id="A0A6J4MWY7"/>
<gene>
    <name evidence="1" type="ORF">AVDCRST_MAG94-4176</name>
</gene>
<protein>
    <submittedName>
        <fullName evidence="1">Uncharacterized protein</fullName>
    </submittedName>
</protein>
<organism evidence="1">
    <name type="scientific">uncultured Leptolyngbya sp</name>
    <dbReference type="NCBI Taxonomy" id="332963"/>
    <lineage>
        <taxon>Bacteria</taxon>
        <taxon>Bacillati</taxon>
        <taxon>Cyanobacteriota</taxon>
        <taxon>Cyanophyceae</taxon>
        <taxon>Leptolyngbyales</taxon>
        <taxon>Leptolyngbyaceae</taxon>
        <taxon>Leptolyngbya group</taxon>
        <taxon>Leptolyngbya</taxon>
        <taxon>environmental samples</taxon>
    </lineage>
</organism>
<evidence type="ECO:0000313" key="1">
    <source>
        <dbReference type="EMBL" id="CAA9371099.1"/>
    </source>
</evidence>
<dbReference type="EMBL" id="CADCTY010001454">
    <property type="protein sequence ID" value="CAA9371099.1"/>
    <property type="molecule type" value="Genomic_DNA"/>
</dbReference>
<reference evidence="1" key="1">
    <citation type="submission" date="2020-02" db="EMBL/GenBank/DDBJ databases">
        <authorList>
            <person name="Meier V. D."/>
        </authorList>
    </citation>
    <scope>NUCLEOTIDE SEQUENCE</scope>
    <source>
        <strain evidence="1">AVDCRST_MAG94</strain>
    </source>
</reference>
<sequence>MQYTSKNKGFSLPLRLLIETPLLNLLPFTLSPFYPPDPKFSSAWSNPKRLP</sequence>
<proteinExistence type="predicted"/>
<name>A0A6J4MWY7_9CYAN</name>
<accession>A0A6J4MWY7</accession>